<reference evidence="1 2" key="2">
    <citation type="submission" date="2017-10" db="EMBL/GenBank/DDBJ databases">
        <title>Genome analyses suggest a sexual origin of heterokaryosis in a supposedly ancient asexual fungus.</title>
        <authorList>
            <person name="Corradi N."/>
            <person name="Sedzielewska K."/>
            <person name="Noel J."/>
            <person name="Charron P."/>
            <person name="Farinelli L."/>
            <person name="Marton T."/>
            <person name="Kruger M."/>
            <person name="Pelin A."/>
            <person name="Brachmann A."/>
            <person name="Corradi N."/>
        </authorList>
    </citation>
    <scope>NUCLEOTIDE SEQUENCE [LARGE SCALE GENOMIC DNA]</scope>
    <source>
        <strain evidence="1 2">A1</strain>
    </source>
</reference>
<organism evidence="1 2">
    <name type="scientific">Rhizophagus irregularis</name>
    <dbReference type="NCBI Taxonomy" id="588596"/>
    <lineage>
        <taxon>Eukaryota</taxon>
        <taxon>Fungi</taxon>
        <taxon>Fungi incertae sedis</taxon>
        <taxon>Mucoromycota</taxon>
        <taxon>Glomeromycotina</taxon>
        <taxon>Glomeromycetes</taxon>
        <taxon>Glomerales</taxon>
        <taxon>Glomeraceae</taxon>
        <taxon>Rhizophagus</taxon>
    </lineage>
</organism>
<dbReference type="AlphaFoldDB" id="A0A2N0QYX9"/>
<dbReference type="Proteomes" id="UP000232688">
    <property type="component" value="Unassembled WGS sequence"/>
</dbReference>
<protein>
    <submittedName>
        <fullName evidence="1">Uncharacterized protein</fullName>
    </submittedName>
</protein>
<comment type="caution">
    <text evidence="1">The sequence shown here is derived from an EMBL/GenBank/DDBJ whole genome shotgun (WGS) entry which is preliminary data.</text>
</comment>
<dbReference type="VEuPathDB" id="FungiDB:RhiirA1_474248"/>
<evidence type="ECO:0000313" key="1">
    <source>
        <dbReference type="EMBL" id="PKC56262.1"/>
    </source>
</evidence>
<feature type="non-terminal residue" evidence="1">
    <location>
        <position position="58"/>
    </location>
</feature>
<reference evidence="1 2" key="1">
    <citation type="submission" date="2017-10" db="EMBL/GenBank/DDBJ databases">
        <title>Extensive intraspecific genome diversity in a model arbuscular mycorrhizal fungus.</title>
        <authorList>
            <person name="Chen E.C.H."/>
            <person name="Morin E."/>
            <person name="Baudet D."/>
            <person name="Noel J."/>
            <person name="Ndikumana S."/>
            <person name="Charron P."/>
            <person name="St-Onge C."/>
            <person name="Giorgi J."/>
            <person name="Grigoriev I.V."/>
            <person name="Roux C."/>
            <person name="Martin F.M."/>
            <person name="Corradi N."/>
        </authorList>
    </citation>
    <scope>NUCLEOTIDE SEQUENCE [LARGE SCALE GENOMIC DNA]</scope>
    <source>
        <strain evidence="1 2">A1</strain>
    </source>
</reference>
<dbReference type="EMBL" id="LLXH01002208">
    <property type="protein sequence ID" value="PKC56262.1"/>
    <property type="molecule type" value="Genomic_DNA"/>
</dbReference>
<accession>A0A2N0QYX9</accession>
<gene>
    <name evidence="1" type="ORF">RhiirA1_474248</name>
</gene>
<evidence type="ECO:0000313" key="2">
    <source>
        <dbReference type="Proteomes" id="UP000232688"/>
    </source>
</evidence>
<proteinExistence type="predicted"/>
<sequence length="58" mass="7081">MEVKFKIYCKFCGQKLICKIVNFKNESLEIFKIKEILNKDFSRKRDKCPQEIIKHEEE</sequence>
<name>A0A2N0QYX9_9GLOM</name>